<dbReference type="PROSITE" id="PS50110">
    <property type="entry name" value="RESPONSE_REGULATORY"/>
    <property type="match status" value="1"/>
</dbReference>
<evidence type="ECO:0000259" key="3">
    <source>
        <dbReference type="PROSITE" id="PS50110"/>
    </source>
</evidence>
<keyword evidence="1 2" id="KW-0597">Phosphoprotein</keyword>
<sequence length="129" mass="14282">MMARILIVDDTPGNMVLTSIMLESEGHTLFCAERALLGIDIARRELPDLVLMDVQMPEMDGIAAVAILKDDPRTRAIPVVALTAYVMKGDRERMLAAGFDGYIEKPIDYVSFMAEIRRLVGPQQTSGQE</sequence>
<dbReference type="Gene3D" id="3.40.50.2300">
    <property type="match status" value="1"/>
</dbReference>
<evidence type="ECO:0000313" key="4">
    <source>
        <dbReference type="EMBL" id="MEN7430446.1"/>
    </source>
</evidence>
<dbReference type="PANTHER" id="PTHR45339:SF3">
    <property type="entry name" value="HISTIDINE KINASE"/>
    <property type="match status" value="1"/>
</dbReference>
<dbReference type="RefSeq" id="WP_031295646.1">
    <property type="nucleotide sequence ID" value="NZ_JAYFSJ010000004.1"/>
</dbReference>
<dbReference type="InterPro" id="IPR011006">
    <property type="entry name" value="CheY-like_superfamily"/>
</dbReference>
<reference evidence="4 5" key="1">
    <citation type="submission" date="2023-12" db="EMBL/GenBank/DDBJ databases">
        <title>Chromobacterium sp. strain TRC.1.1.SA producing antimicrobial pigment.</title>
        <authorList>
            <person name="Verma N."/>
            <person name="Choksket S."/>
            <person name="Pinnaka A.K."/>
            <person name="Korpole S."/>
        </authorList>
    </citation>
    <scope>NUCLEOTIDE SEQUENCE [LARGE SCALE GENOMIC DNA]</scope>
    <source>
        <strain evidence="4 5">TRC1.1.SA</strain>
    </source>
</reference>
<keyword evidence="5" id="KW-1185">Reference proteome</keyword>
<dbReference type="Proteomes" id="UP001405405">
    <property type="component" value="Unassembled WGS sequence"/>
</dbReference>
<feature type="modified residue" description="4-aspartylphosphate" evidence="2">
    <location>
        <position position="53"/>
    </location>
</feature>
<evidence type="ECO:0000313" key="5">
    <source>
        <dbReference type="Proteomes" id="UP001405405"/>
    </source>
</evidence>
<dbReference type="SMART" id="SM00448">
    <property type="entry name" value="REC"/>
    <property type="match status" value="1"/>
</dbReference>
<accession>A0ABV0CGY3</accession>
<evidence type="ECO:0000256" key="2">
    <source>
        <dbReference type="PROSITE-ProRule" id="PRU00169"/>
    </source>
</evidence>
<evidence type="ECO:0000256" key="1">
    <source>
        <dbReference type="ARBA" id="ARBA00022553"/>
    </source>
</evidence>
<dbReference type="EMBL" id="JAYFSJ010000004">
    <property type="protein sequence ID" value="MEN7430446.1"/>
    <property type="molecule type" value="Genomic_DNA"/>
</dbReference>
<dbReference type="InterPro" id="IPR001789">
    <property type="entry name" value="Sig_transdc_resp-reg_receiver"/>
</dbReference>
<organism evidence="4 5">
    <name type="scientific">Chromobacterium indicum</name>
    <dbReference type="NCBI Taxonomy" id="3110228"/>
    <lineage>
        <taxon>Bacteria</taxon>
        <taxon>Pseudomonadati</taxon>
        <taxon>Pseudomonadota</taxon>
        <taxon>Betaproteobacteria</taxon>
        <taxon>Neisseriales</taxon>
        <taxon>Chromobacteriaceae</taxon>
        <taxon>Chromobacterium</taxon>
    </lineage>
</organism>
<gene>
    <name evidence="4" type="ORF">VA599_06785</name>
</gene>
<dbReference type="Pfam" id="PF00072">
    <property type="entry name" value="Response_reg"/>
    <property type="match status" value="1"/>
</dbReference>
<name>A0ABV0CGY3_9NEIS</name>
<protein>
    <submittedName>
        <fullName evidence="4">Response regulator</fullName>
    </submittedName>
</protein>
<comment type="caution">
    <text evidence="4">The sequence shown here is derived from an EMBL/GenBank/DDBJ whole genome shotgun (WGS) entry which is preliminary data.</text>
</comment>
<dbReference type="SUPFAM" id="SSF52172">
    <property type="entry name" value="CheY-like"/>
    <property type="match status" value="1"/>
</dbReference>
<feature type="domain" description="Response regulatory" evidence="3">
    <location>
        <begin position="4"/>
        <end position="120"/>
    </location>
</feature>
<proteinExistence type="predicted"/>
<dbReference type="PANTHER" id="PTHR45339">
    <property type="entry name" value="HYBRID SIGNAL TRANSDUCTION HISTIDINE KINASE J"/>
    <property type="match status" value="1"/>
</dbReference>